<dbReference type="WBParaSite" id="PS1159_v2.g17648.t1">
    <property type="protein sequence ID" value="PS1159_v2.g17648.t1"/>
    <property type="gene ID" value="PS1159_v2.g17648"/>
</dbReference>
<accession>A0AC35FHK1</accession>
<proteinExistence type="predicted"/>
<sequence>MSGCAAISAIAGSSSLGNENSLLPSNRLGLRSHEFRKTICLGMVYGFNDSNNERASMRSSDDARSTASPGLLDESGLGLSPNNLDERSRLIAKIEKVREKITRLSITHEGDIDEYLKIAENPRLKQENPQLTRIKQHFERKNKKYSQAMETLQKKLDEAEQRLDELDRGAPEATKGHSMLHNVGHGIKRTGVNLKEMTGSVISAPRDIAQKVKKNMFGSADNIPVSINPQDHVGQSTFYTKSSTLPQGSSLTGNNNIPTTTITERGRASTTHGSNAVSEAENDEENSRHKSIGNRQQLPQHYGSSTRNYKDIDSEQVKKLFEESDALKKKCGSLENANHELNGEIGVLRNDLAASRFQVQKLEQTLNETMEVHQNEMKQLKNDLNLIGTRMDYQYNDRFKRIEEAVESSQNHMYRIETNIHENSLKMGKSNAWNNLMLSGANIIVEFLKIALYFIAVILDFLKPLTGTRKRAGILLFALITFFVLWSIFDVSVIVSNIFTRKKTIPLESNSSPSSSMSNSSPEL</sequence>
<evidence type="ECO:0000313" key="1">
    <source>
        <dbReference type="Proteomes" id="UP000887580"/>
    </source>
</evidence>
<dbReference type="Proteomes" id="UP000887580">
    <property type="component" value="Unplaced"/>
</dbReference>
<evidence type="ECO:0000313" key="2">
    <source>
        <dbReference type="WBParaSite" id="PS1159_v2.g17648.t1"/>
    </source>
</evidence>
<organism evidence="1 2">
    <name type="scientific">Panagrolaimus sp. PS1159</name>
    <dbReference type="NCBI Taxonomy" id="55785"/>
    <lineage>
        <taxon>Eukaryota</taxon>
        <taxon>Metazoa</taxon>
        <taxon>Ecdysozoa</taxon>
        <taxon>Nematoda</taxon>
        <taxon>Chromadorea</taxon>
        <taxon>Rhabditida</taxon>
        <taxon>Tylenchina</taxon>
        <taxon>Panagrolaimomorpha</taxon>
        <taxon>Panagrolaimoidea</taxon>
        <taxon>Panagrolaimidae</taxon>
        <taxon>Panagrolaimus</taxon>
    </lineage>
</organism>
<reference evidence="2" key="1">
    <citation type="submission" date="2022-11" db="UniProtKB">
        <authorList>
            <consortium name="WormBaseParasite"/>
        </authorList>
    </citation>
    <scope>IDENTIFICATION</scope>
</reference>
<protein>
    <submittedName>
        <fullName evidence="2">Uncharacterized protein</fullName>
    </submittedName>
</protein>
<name>A0AC35FHK1_9BILA</name>